<name>A0ABP0EVP5_CLALP</name>
<keyword evidence="3" id="KW-1185">Reference proteome</keyword>
<keyword evidence="1" id="KW-0472">Membrane</keyword>
<keyword evidence="1" id="KW-0812">Transmembrane</keyword>
<feature type="transmembrane region" description="Helical" evidence="1">
    <location>
        <begin position="43"/>
        <end position="62"/>
    </location>
</feature>
<dbReference type="EMBL" id="CAWYQH010000001">
    <property type="protein sequence ID" value="CAK8671486.1"/>
    <property type="molecule type" value="Genomic_DNA"/>
</dbReference>
<dbReference type="Proteomes" id="UP001642483">
    <property type="component" value="Unassembled WGS sequence"/>
</dbReference>
<comment type="caution">
    <text evidence="2">The sequence shown here is derived from an EMBL/GenBank/DDBJ whole genome shotgun (WGS) entry which is preliminary data.</text>
</comment>
<evidence type="ECO:0000256" key="1">
    <source>
        <dbReference type="SAM" id="Phobius"/>
    </source>
</evidence>
<keyword evidence="1" id="KW-1133">Transmembrane helix</keyword>
<sequence>MVVEVAITNKEPRAELPLPMTNSYNQEALVVPPRNERKKSCCSILLVLLFLGVVAVAIFFGIRSKHYMEQYEELRTHCSGATLRLGLPPYRHDNYYSTTNEDNIQWQEISISLESCLVGELEVEASEDGVIAEAEDLFNPTCVKEQMLKKREYLRRFYQGTR</sequence>
<reference evidence="2 3" key="1">
    <citation type="submission" date="2024-02" db="EMBL/GenBank/DDBJ databases">
        <authorList>
            <person name="Daric V."/>
            <person name="Darras S."/>
        </authorList>
    </citation>
    <scope>NUCLEOTIDE SEQUENCE [LARGE SCALE GENOMIC DNA]</scope>
</reference>
<gene>
    <name evidence="2" type="ORF">CVLEPA_LOCUS545</name>
</gene>
<proteinExistence type="predicted"/>
<organism evidence="2 3">
    <name type="scientific">Clavelina lepadiformis</name>
    <name type="common">Light-bulb sea squirt</name>
    <name type="synonym">Ascidia lepadiformis</name>
    <dbReference type="NCBI Taxonomy" id="159417"/>
    <lineage>
        <taxon>Eukaryota</taxon>
        <taxon>Metazoa</taxon>
        <taxon>Chordata</taxon>
        <taxon>Tunicata</taxon>
        <taxon>Ascidiacea</taxon>
        <taxon>Aplousobranchia</taxon>
        <taxon>Clavelinidae</taxon>
        <taxon>Clavelina</taxon>
    </lineage>
</organism>
<evidence type="ECO:0000313" key="2">
    <source>
        <dbReference type="EMBL" id="CAK8671486.1"/>
    </source>
</evidence>
<evidence type="ECO:0000313" key="3">
    <source>
        <dbReference type="Proteomes" id="UP001642483"/>
    </source>
</evidence>
<accession>A0ABP0EVP5</accession>
<protein>
    <submittedName>
        <fullName evidence="2">Uncharacterized protein</fullName>
    </submittedName>
</protein>